<name>B6IWG2_RHOCS</name>
<reference evidence="1 2" key="1">
    <citation type="journal article" date="2010" name="BMC Genomics">
        <title>Metabolic flexibility revealed in the genome of the cyst-forming alpha-1 proteobacterium Rhodospirillum centenum.</title>
        <authorList>
            <person name="Lu Y.K."/>
            <person name="Marden J."/>
            <person name="Han M."/>
            <person name="Swingley W.D."/>
            <person name="Mastrian S.D."/>
            <person name="Chowdhury S.R."/>
            <person name="Hao J."/>
            <person name="Helmy T."/>
            <person name="Kim S."/>
            <person name="Kurdoglu A.A."/>
            <person name="Matthies H.J."/>
            <person name="Rollo D."/>
            <person name="Stothard P."/>
            <person name="Blankenship R.E."/>
            <person name="Bauer C.E."/>
            <person name="Touchman J.W."/>
        </authorList>
    </citation>
    <scope>NUCLEOTIDE SEQUENCE [LARGE SCALE GENOMIC DNA]</scope>
    <source>
        <strain evidence="2">ATCC 51521 / SW</strain>
    </source>
</reference>
<dbReference type="HOGENOM" id="CLU_2685390_0_0_5"/>
<evidence type="ECO:0000313" key="2">
    <source>
        <dbReference type="Proteomes" id="UP000001591"/>
    </source>
</evidence>
<dbReference type="RefSeq" id="WP_012568414.1">
    <property type="nucleotide sequence ID" value="NC_011420.2"/>
</dbReference>
<dbReference type="Proteomes" id="UP000001591">
    <property type="component" value="Chromosome"/>
</dbReference>
<organism evidence="1 2">
    <name type="scientific">Rhodospirillum centenum (strain ATCC 51521 / SW)</name>
    <dbReference type="NCBI Taxonomy" id="414684"/>
    <lineage>
        <taxon>Bacteria</taxon>
        <taxon>Pseudomonadati</taxon>
        <taxon>Pseudomonadota</taxon>
        <taxon>Alphaproteobacteria</taxon>
        <taxon>Rhodospirillales</taxon>
        <taxon>Rhodospirillaceae</taxon>
        <taxon>Rhodospirillum</taxon>
    </lineage>
</organism>
<evidence type="ECO:0000313" key="1">
    <source>
        <dbReference type="EMBL" id="ACJ00636.1"/>
    </source>
</evidence>
<keyword evidence="2" id="KW-1185">Reference proteome</keyword>
<dbReference type="AlphaFoldDB" id="B6IWG2"/>
<sequence length="74" mass="7182">MAAASSIRSPIAVFVLATIVIVGGGSALAAATRPAVKAPAAASPLMTAGLDAADIRAEADAKALTQPEGRLAAR</sequence>
<gene>
    <name evidence="1" type="ordered locus">RC1_3274</name>
</gene>
<dbReference type="EMBL" id="CP000613">
    <property type="protein sequence ID" value="ACJ00636.1"/>
    <property type="molecule type" value="Genomic_DNA"/>
</dbReference>
<proteinExistence type="predicted"/>
<accession>B6IWG2</accession>
<protein>
    <submittedName>
        <fullName evidence="1">Uncharacterized protein</fullName>
    </submittedName>
</protein>
<dbReference type="KEGG" id="rce:RC1_3274"/>